<gene>
    <name evidence="10" type="ORF">HMPREF0063_12666</name>
</gene>
<name>E2SF57_9ACTN</name>
<evidence type="ECO:0000259" key="9">
    <source>
        <dbReference type="Pfam" id="PF01292"/>
    </source>
</evidence>
<evidence type="ECO:0000256" key="1">
    <source>
        <dbReference type="ARBA" id="ARBA00004651"/>
    </source>
</evidence>
<keyword evidence="11" id="KW-1185">Reference proteome</keyword>
<dbReference type="GO" id="GO:0016491">
    <property type="term" value="F:oxidoreductase activity"/>
    <property type="evidence" value="ECO:0007669"/>
    <property type="project" value="InterPro"/>
</dbReference>
<feature type="transmembrane region" description="Helical" evidence="7">
    <location>
        <begin position="72"/>
        <end position="94"/>
    </location>
</feature>
<dbReference type="SUPFAM" id="SSF81342">
    <property type="entry name" value="Transmembrane di-heme cytochromes"/>
    <property type="match status" value="1"/>
</dbReference>
<dbReference type="CDD" id="cd00321">
    <property type="entry name" value="SO_family_Moco"/>
    <property type="match status" value="1"/>
</dbReference>
<feature type="transmembrane region" description="Helical" evidence="7">
    <location>
        <begin position="155"/>
        <end position="172"/>
    </location>
</feature>
<dbReference type="Gene3D" id="3.90.420.10">
    <property type="entry name" value="Oxidoreductase, molybdopterin-binding domain"/>
    <property type="match status" value="1"/>
</dbReference>
<dbReference type="HOGENOM" id="CLU_040538_0_0_11"/>
<evidence type="ECO:0000256" key="5">
    <source>
        <dbReference type="ARBA" id="ARBA00023136"/>
    </source>
</evidence>
<dbReference type="AlphaFoldDB" id="E2SF57"/>
<keyword evidence="4 7" id="KW-1133">Transmembrane helix</keyword>
<dbReference type="InterPro" id="IPR016174">
    <property type="entry name" value="Di-haem_cyt_TM"/>
</dbReference>
<evidence type="ECO:0000256" key="6">
    <source>
        <dbReference type="SAM" id="MobiDB-lite"/>
    </source>
</evidence>
<organism evidence="10 11">
    <name type="scientific">Aeromicrobium marinum DSM 15272</name>
    <dbReference type="NCBI Taxonomy" id="585531"/>
    <lineage>
        <taxon>Bacteria</taxon>
        <taxon>Bacillati</taxon>
        <taxon>Actinomycetota</taxon>
        <taxon>Actinomycetes</taxon>
        <taxon>Propionibacteriales</taxon>
        <taxon>Nocardioidaceae</taxon>
        <taxon>Aeromicrobium</taxon>
    </lineage>
</organism>
<dbReference type="Proteomes" id="UP000003111">
    <property type="component" value="Unassembled WGS sequence"/>
</dbReference>
<evidence type="ECO:0000313" key="10">
    <source>
        <dbReference type="EMBL" id="EFQ82142.1"/>
    </source>
</evidence>
<dbReference type="GO" id="GO:0005886">
    <property type="term" value="C:plasma membrane"/>
    <property type="evidence" value="ECO:0007669"/>
    <property type="project" value="UniProtKB-SubCell"/>
</dbReference>
<keyword evidence="5 7" id="KW-0472">Membrane</keyword>
<feature type="domain" description="Oxidoreductase molybdopterin-binding" evidence="8">
    <location>
        <begin position="276"/>
        <end position="397"/>
    </location>
</feature>
<dbReference type="InterPro" id="IPR000572">
    <property type="entry name" value="OxRdtase_Mopterin-bd_dom"/>
</dbReference>
<dbReference type="STRING" id="585531.HMPREF0063_12666"/>
<feature type="region of interest" description="Disordered" evidence="6">
    <location>
        <begin position="180"/>
        <end position="204"/>
    </location>
</feature>
<dbReference type="Pfam" id="PF01292">
    <property type="entry name" value="Ni_hydr_CYTB"/>
    <property type="match status" value="1"/>
</dbReference>
<evidence type="ECO:0000256" key="4">
    <source>
        <dbReference type="ARBA" id="ARBA00022989"/>
    </source>
</evidence>
<feature type="transmembrane region" description="Helical" evidence="7">
    <location>
        <begin position="32"/>
        <end position="52"/>
    </location>
</feature>
<sequence length="398" mass="42919">MRLPTVADVERLLPAPDDFTSRARGPRTTARVGTALGITFGICFLTGVWSHLQYDPPAWAPIGPDPVYLYRITQGLHIITGVASIPLLLVKLWSAFPRLFIRPPLRPAGSALVHLLERASIAVLVAASIFMVASGLLNIAQWYPWDFSFRRTHEAMAWVLIGALLVHLAVKLPTIRAAYSAEGEPGDPEDDPADPDDRDEDGPSRRTVVRAAGISAVVAGVLVAGQAVPGLRRVSLFAPRTSDGPQGLSVNRTARAAGVLETAPSPDFVLELVRGSRSVSLTRAELEALPQRTHVLPMACVEGWSRDAEWTGVAVRDLVAMVGGDPDAAVAVTSLQTRGAFGTSELPGQFVADHRTLLALRINGEELSHDHGFPCRIIAPNRPGVLQTKWVQRLEVRT</sequence>
<evidence type="ECO:0000313" key="11">
    <source>
        <dbReference type="Proteomes" id="UP000003111"/>
    </source>
</evidence>
<evidence type="ECO:0000256" key="2">
    <source>
        <dbReference type="ARBA" id="ARBA00022475"/>
    </source>
</evidence>
<comment type="caution">
    <text evidence="10">The sequence shown here is derived from an EMBL/GenBank/DDBJ whole genome shotgun (WGS) entry which is preliminary data.</text>
</comment>
<dbReference type="GO" id="GO:0022904">
    <property type="term" value="P:respiratory electron transport chain"/>
    <property type="evidence" value="ECO:0007669"/>
    <property type="project" value="InterPro"/>
</dbReference>
<dbReference type="InterPro" id="IPR036374">
    <property type="entry name" value="OxRdtase_Mopterin-bd_sf"/>
</dbReference>
<dbReference type="Pfam" id="PF00174">
    <property type="entry name" value="Oxidored_molyb"/>
    <property type="match status" value="1"/>
</dbReference>
<evidence type="ECO:0000259" key="8">
    <source>
        <dbReference type="Pfam" id="PF00174"/>
    </source>
</evidence>
<feature type="transmembrane region" description="Helical" evidence="7">
    <location>
        <begin position="115"/>
        <end position="143"/>
    </location>
</feature>
<dbReference type="RefSeq" id="WP_007079505.1">
    <property type="nucleotide sequence ID" value="NZ_CM001024.1"/>
</dbReference>
<keyword evidence="2" id="KW-1003">Cell membrane</keyword>
<dbReference type="eggNOG" id="COG2041">
    <property type="taxonomic scope" value="Bacteria"/>
</dbReference>
<dbReference type="PANTHER" id="PTHR43032">
    <property type="entry name" value="PROTEIN-METHIONINE-SULFOXIDE REDUCTASE"/>
    <property type="match status" value="1"/>
</dbReference>
<feature type="compositionally biased region" description="Acidic residues" evidence="6">
    <location>
        <begin position="184"/>
        <end position="200"/>
    </location>
</feature>
<accession>E2SF57</accession>
<dbReference type="EMBL" id="ACLF03000011">
    <property type="protein sequence ID" value="EFQ82142.1"/>
    <property type="molecule type" value="Genomic_DNA"/>
</dbReference>
<dbReference type="GO" id="GO:0009055">
    <property type="term" value="F:electron transfer activity"/>
    <property type="evidence" value="ECO:0007669"/>
    <property type="project" value="InterPro"/>
</dbReference>
<comment type="subcellular location">
    <subcellularLocation>
        <location evidence="1">Cell membrane</location>
        <topology evidence="1">Multi-pass membrane protein</topology>
    </subcellularLocation>
</comment>
<proteinExistence type="predicted"/>
<reference evidence="10" key="1">
    <citation type="submission" date="2010-08" db="EMBL/GenBank/DDBJ databases">
        <authorList>
            <person name="Muzny D."/>
            <person name="Qin X."/>
            <person name="Buhay C."/>
            <person name="Dugan-Rocha S."/>
            <person name="Ding Y."/>
            <person name="Chen G."/>
            <person name="Hawes A."/>
            <person name="Holder M."/>
            <person name="Jhangiani S."/>
            <person name="Johnson A."/>
            <person name="Khan Z."/>
            <person name="Li Z."/>
            <person name="Liu W."/>
            <person name="Liu X."/>
            <person name="Perez L."/>
            <person name="Shen H."/>
            <person name="Wang Q."/>
            <person name="Watt J."/>
            <person name="Xi L."/>
            <person name="Xin Y."/>
            <person name="Zhou J."/>
            <person name="Deng J."/>
            <person name="Jiang H."/>
            <person name="Liu Y."/>
            <person name="Qu J."/>
            <person name="Song X.-Z."/>
            <person name="Zhang L."/>
            <person name="Villasana D."/>
            <person name="Johnson A."/>
            <person name="Liu J."/>
            <person name="Liyanage D."/>
            <person name="Lorensuhewa L."/>
            <person name="Robinson T."/>
            <person name="Song A."/>
            <person name="Song B.-B."/>
            <person name="Dinh H."/>
            <person name="Thornton R."/>
            <person name="Coyle M."/>
            <person name="Francisco L."/>
            <person name="Jackson L."/>
            <person name="Javaid M."/>
            <person name="Korchina V."/>
            <person name="Kovar C."/>
            <person name="Mata R."/>
            <person name="Mathew T."/>
            <person name="Ngo R."/>
            <person name="Nguyen L."/>
            <person name="Nguyen N."/>
            <person name="Okwuonu G."/>
            <person name="Ongeri F."/>
            <person name="Pham C."/>
            <person name="Simmons D."/>
            <person name="Wilczek-Boney K."/>
            <person name="Hale W."/>
            <person name="Jakkamsetti A."/>
            <person name="Pham P."/>
            <person name="Ruth R."/>
            <person name="San Lucas F."/>
            <person name="Warren J."/>
            <person name="Zhang J."/>
            <person name="Zhao Z."/>
            <person name="Zhou C."/>
            <person name="Zhu D."/>
            <person name="Lee S."/>
            <person name="Bess C."/>
            <person name="Blankenburg K."/>
            <person name="Forbes L."/>
            <person name="Fu Q."/>
            <person name="Gubbala S."/>
            <person name="Hirani K."/>
            <person name="Jayaseelan J.C."/>
            <person name="Lara F."/>
            <person name="Munidasa M."/>
            <person name="Palculict T."/>
            <person name="Patil S."/>
            <person name="Pu L.-L."/>
            <person name="Saada N."/>
            <person name="Tang L."/>
            <person name="Weissenberger G."/>
            <person name="Zhu Y."/>
            <person name="Hemphill L."/>
            <person name="Shang Y."/>
            <person name="Youmans B."/>
            <person name="Ayvaz T."/>
            <person name="Ross M."/>
            <person name="Santibanez J."/>
            <person name="Aqrawi P."/>
            <person name="Gross S."/>
            <person name="Joshi V."/>
            <person name="Fowler G."/>
            <person name="Nazareth L."/>
            <person name="Reid J."/>
            <person name="Worley K."/>
            <person name="Petrosino J."/>
            <person name="Highlander S."/>
            <person name="Gibbs R."/>
        </authorList>
    </citation>
    <scope>NUCLEOTIDE SEQUENCE [LARGE SCALE GENOMIC DNA]</scope>
    <source>
        <strain evidence="10">DSM 15272</strain>
    </source>
</reference>
<dbReference type="InterPro" id="IPR008335">
    <property type="entry name" value="Mopterin_OxRdtase_euk"/>
</dbReference>
<evidence type="ECO:0000256" key="3">
    <source>
        <dbReference type="ARBA" id="ARBA00022692"/>
    </source>
</evidence>
<keyword evidence="3 7" id="KW-0812">Transmembrane</keyword>
<dbReference type="PRINTS" id="PR00407">
    <property type="entry name" value="EUMOPTERIN"/>
</dbReference>
<dbReference type="SUPFAM" id="SSF56524">
    <property type="entry name" value="Oxidoreductase molybdopterin-binding domain"/>
    <property type="match status" value="1"/>
</dbReference>
<dbReference type="PANTHER" id="PTHR43032:SF2">
    <property type="entry name" value="BLL0505 PROTEIN"/>
    <property type="match status" value="1"/>
</dbReference>
<dbReference type="InterPro" id="IPR011577">
    <property type="entry name" value="Cyt_b561_bac/Ni-Hgenase"/>
</dbReference>
<feature type="transmembrane region" description="Helical" evidence="7">
    <location>
        <begin position="208"/>
        <end position="228"/>
    </location>
</feature>
<protein>
    <submittedName>
        <fullName evidence="10">Oxidoreductase molybdopterin binding domain protein</fullName>
    </submittedName>
</protein>
<evidence type="ECO:0000256" key="7">
    <source>
        <dbReference type="SAM" id="Phobius"/>
    </source>
</evidence>
<feature type="domain" description="Cytochrome b561 bacterial/Ni-hydrogenase" evidence="9">
    <location>
        <begin position="37"/>
        <end position="169"/>
    </location>
</feature>